<organism evidence="2 3">
    <name type="scientific">Marilutibacter alkalisoli</name>
    <dbReference type="NCBI Taxonomy" id="2591633"/>
    <lineage>
        <taxon>Bacteria</taxon>
        <taxon>Pseudomonadati</taxon>
        <taxon>Pseudomonadota</taxon>
        <taxon>Gammaproteobacteria</taxon>
        <taxon>Lysobacterales</taxon>
        <taxon>Lysobacteraceae</taxon>
        <taxon>Marilutibacter</taxon>
    </lineage>
</organism>
<reference evidence="2 3" key="1">
    <citation type="submission" date="2019-06" db="EMBL/GenBank/DDBJ databases">
        <title>Lysobacter alkalisoli sp. nov. isolated from saline-alkali soil.</title>
        <authorList>
            <person name="Sun J.-Q."/>
            <person name="Xu L."/>
        </authorList>
    </citation>
    <scope>NUCLEOTIDE SEQUENCE [LARGE SCALE GENOMIC DNA]</scope>
    <source>
        <strain evidence="2 3">SJ-36</strain>
    </source>
</reference>
<feature type="domain" description="4-vinyl reductase 4VR" evidence="1">
    <location>
        <begin position="192"/>
        <end position="252"/>
    </location>
</feature>
<dbReference type="EMBL" id="CP041242">
    <property type="protein sequence ID" value="QDH71499.1"/>
    <property type="molecule type" value="Genomic_DNA"/>
</dbReference>
<dbReference type="AlphaFoldDB" id="A0A514BWY5"/>
<evidence type="ECO:0000259" key="1">
    <source>
        <dbReference type="SMART" id="SM00989"/>
    </source>
</evidence>
<dbReference type="OrthoDB" id="6656431at2"/>
<accession>A0A514BWY5</accession>
<evidence type="ECO:0000313" key="3">
    <source>
        <dbReference type="Proteomes" id="UP000317199"/>
    </source>
</evidence>
<name>A0A514BWY5_9GAMM</name>
<dbReference type="RefSeq" id="WP_141624831.1">
    <property type="nucleotide sequence ID" value="NZ_CP041242.1"/>
</dbReference>
<dbReference type="InterPro" id="IPR024096">
    <property type="entry name" value="NO_sig/Golgi_transp_ligand-bd"/>
</dbReference>
<dbReference type="SUPFAM" id="SSF111126">
    <property type="entry name" value="Ligand-binding domain in the NO signalling and Golgi transport"/>
    <property type="match status" value="1"/>
</dbReference>
<protein>
    <recommendedName>
        <fullName evidence="1">4-vinyl reductase 4VR domain-containing protein</fullName>
    </recommendedName>
</protein>
<keyword evidence="3" id="KW-1185">Reference proteome</keyword>
<dbReference type="SMART" id="SM00989">
    <property type="entry name" value="V4R"/>
    <property type="match status" value="1"/>
</dbReference>
<dbReference type="KEGG" id="lyj:FKV23_16415"/>
<sequence length="252" mass="26977">MEFRLVSDQREGLLLALGQTVIANGFTLLRQRMSSCPDGVQLTMLVRGAEENLLLLEEHLGTHHLVKSFESGPPGEMLAASSFAASTPAAAPAPVAVPVGAARPSSIATERAEIVLPQLARSYPNINILVRALDKELPTTQRAPTLHHVGHRVGAWVYKREYALGGHLSLHDALRRIALPAVGELVHVRIDGDALVVDNSPYCRPGQGAGCHFLRGMLEGLLGGAHGTRGLVAVERTCRGDGAQACRFEFSH</sequence>
<evidence type="ECO:0000313" key="2">
    <source>
        <dbReference type="EMBL" id="QDH71499.1"/>
    </source>
</evidence>
<proteinExistence type="predicted"/>
<dbReference type="Proteomes" id="UP000317199">
    <property type="component" value="Chromosome"/>
</dbReference>
<dbReference type="Gene3D" id="3.30.1380.20">
    <property type="entry name" value="Trafficking protein particle complex subunit 3"/>
    <property type="match status" value="1"/>
</dbReference>
<gene>
    <name evidence="2" type="ORF">FKV23_16415</name>
</gene>
<dbReference type="InterPro" id="IPR004096">
    <property type="entry name" value="V4R"/>
</dbReference>